<evidence type="ECO:0000256" key="4">
    <source>
        <dbReference type="ARBA" id="ARBA00012640"/>
    </source>
</evidence>
<protein>
    <recommendedName>
        <fullName evidence="4">phosphoserine phosphatase</fullName>
        <ecNumber evidence="4">3.1.3.3</ecNumber>
    </recommendedName>
    <alternativeName>
        <fullName evidence="10">O-phosphoserine phosphohydrolase</fullName>
    </alternativeName>
</protein>
<organism evidence="15 16">
    <name type="scientific">Nesterenkonia aurantiaca</name>
    <dbReference type="NCBI Taxonomy" id="1436010"/>
    <lineage>
        <taxon>Bacteria</taxon>
        <taxon>Bacillati</taxon>
        <taxon>Actinomycetota</taxon>
        <taxon>Actinomycetes</taxon>
        <taxon>Micrococcales</taxon>
        <taxon>Micrococcaceae</taxon>
        <taxon>Nesterenkonia</taxon>
    </lineage>
</organism>
<dbReference type="GO" id="GO:0000287">
    <property type="term" value="F:magnesium ion binding"/>
    <property type="evidence" value="ECO:0007669"/>
    <property type="project" value="TreeGrafter"/>
</dbReference>
<accession>A0A4R7FVK9</accession>
<dbReference type="InterPro" id="IPR050582">
    <property type="entry name" value="HAD-like_SerB"/>
</dbReference>
<evidence type="ECO:0000256" key="3">
    <source>
        <dbReference type="ARBA" id="ARBA00009184"/>
    </source>
</evidence>
<evidence type="ECO:0000256" key="8">
    <source>
        <dbReference type="ARBA" id="ARBA00022842"/>
    </source>
</evidence>
<dbReference type="SFLD" id="SFLDS00003">
    <property type="entry name" value="Haloacid_Dehalogenase"/>
    <property type="match status" value="1"/>
</dbReference>
<dbReference type="GO" id="GO:0005737">
    <property type="term" value="C:cytoplasm"/>
    <property type="evidence" value="ECO:0007669"/>
    <property type="project" value="TreeGrafter"/>
</dbReference>
<dbReference type="GO" id="GO:0006564">
    <property type="term" value="P:L-serine biosynthetic process"/>
    <property type="evidence" value="ECO:0007669"/>
    <property type="project" value="UniProtKB-KW"/>
</dbReference>
<evidence type="ECO:0000313" key="16">
    <source>
        <dbReference type="Proteomes" id="UP000294506"/>
    </source>
</evidence>
<evidence type="ECO:0000256" key="13">
    <source>
        <dbReference type="PIRSR" id="PIRSR604469-1"/>
    </source>
</evidence>
<proteinExistence type="inferred from homology"/>
<keyword evidence="6" id="KW-0479">Metal-binding</keyword>
<dbReference type="UniPathway" id="UPA00135">
    <property type="reaction ID" value="UER00198"/>
</dbReference>
<evidence type="ECO:0000256" key="12">
    <source>
        <dbReference type="ARBA" id="ARBA00048523"/>
    </source>
</evidence>
<dbReference type="Proteomes" id="UP000294506">
    <property type="component" value="Unassembled WGS sequence"/>
</dbReference>
<feature type="active site" description="Proton donor" evidence="13">
    <location>
        <position position="129"/>
    </location>
</feature>
<dbReference type="SFLD" id="SFLDG01136">
    <property type="entry name" value="C1.6:_Phosphoserine_Phosphatas"/>
    <property type="match status" value="1"/>
</dbReference>
<reference evidence="15 16" key="1">
    <citation type="submission" date="2019-03" db="EMBL/GenBank/DDBJ databases">
        <title>Genomic Encyclopedia of Type Strains, Phase III (KMG-III): the genomes of soil and plant-associated and newly described type strains.</title>
        <authorList>
            <person name="Whitman W."/>
        </authorList>
    </citation>
    <scope>NUCLEOTIDE SEQUENCE [LARGE SCALE GENOMIC DNA]</scope>
    <source>
        <strain evidence="15 16">DSM 27373</strain>
    </source>
</reference>
<keyword evidence="8" id="KW-0460">Magnesium</keyword>
<comment type="caution">
    <text evidence="15">The sequence shown here is derived from an EMBL/GenBank/DDBJ whole genome shotgun (WGS) entry which is preliminary data.</text>
</comment>
<evidence type="ECO:0000256" key="6">
    <source>
        <dbReference type="ARBA" id="ARBA00022723"/>
    </source>
</evidence>
<dbReference type="GO" id="GO:0036424">
    <property type="term" value="F:L-phosphoserine phosphatase activity"/>
    <property type="evidence" value="ECO:0007669"/>
    <property type="project" value="InterPro"/>
</dbReference>
<evidence type="ECO:0000313" key="15">
    <source>
        <dbReference type="EMBL" id="TDS82666.1"/>
    </source>
</evidence>
<dbReference type="EMBL" id="SOAN01000013">
    <property type="protein sequence ID" value="TDS82666.1"/>
    <property type="molecule type" value="Genomic_DNA"/>
</dbReference>
<comment type="catalytic activity">
    <reaction evidence="12">
        <text>O-phospho-D-serine + H2O = D-serine + phosphate</text>
        <dbReference type="Rhea" id="RHEA:24873"/>
        <dbReference type="ChEBI" id="CHEBI:15377"/>
        <dbReference type="ChEBI" id="CHEBI:35247"/>
        <dbReference type="ChEBI" id="CHEBI:43474"/>
        <dbReference type="ChEBI" id="CHEBI:58680"/>
        <dbReference type="EC" id="3.1.3.3"/>
    </reaction>
</comment>
<evidence type="ECO:0000256" key="1">
    <source>
        <dbReference type="ARBA" id="ARBA00001946"/>
    </source>
</evidence>
<feature type="region of interest" description="Disordered" evidence="14">
    <location>
        <begin position="1"/>
        <end position="21"/>
    </location>
</feature>
<comment type="cofactor">
    <cofactor evidence="1">
        <name>Mg(2+)</name>
        <dbReference type="ChEBI" id="CHEBI:18420"/>
    </cofactor>
</comment>
<dbReference type="SFLD" id="SFLDG01137">
    <property type="entry name" value="C1.6.1:_Phosphoserine_Phosphat"/>
    <property type="match status" value="1"/>
</dbReference>
<dbReference type="PANTHER" id="PTHR43344">
    <property type="entry name" value="PHOSPHOSERINE PHOSPHATASE"/>
    <property type="match status" value="1"/>
</dbReference>
<evidence type="ECO:0000256" key="2">
    <source>
        <dbReference type="ARBA" id="ARBA00005135"/>
    </source>
</evidence>
<dbReference type="SFLD" id="SFLDF00029">
    <property type="entry name" value="phosphoserine_phosphatase"/>
    <property type="match status" value="1"/>
</dbReference>
<keyword evidence="7" id="KW-0378">Hydrolase</keyword>
<dbReference type="InterPro" id="IPR004469">
    <property type="entry name" value="PSP"/>
</dbReference>
<keyword evidence="9" id="KW-0718">Serine biosynthesis</keyword>
<feature type="compositionally biased region" description="Pro residues" evidence="14">
    <location>
        <begin position="8"/>
        <end position="18"/>
    </location>
</feature>
<dbReference type="NCBIfam" id="TIGR01488">
    <property type="entry name" value="HAD-SF-IB"/>
    <property type="match status" value="1"/>
</dbReference>
<dbReference type="AlphaFoldDB" id="A0A4R7FVK9"/>
<dbReference type="RefSeq" id="WP_243832328.1">
    <property type="nucleotide sequence ID" value="NZ_SOAN01000013.1"/>
</dbReference>
<dbReference type="PANTHER" id="PTHR43344:SF2">
    <property type="entry name" value="PHOSPHOSERINE PHOSPHATASE"/>
    <property type="match status" value="1"/>
</dbReference>
<evidence type="ECO:0000256" key="10">
    <source>
        <dbReference type="ARBA" id="ARBA00031693"/>
    </source>
</evidence>
<comment type="similarity">
    <text evidence="3">Belongs to the HAD-like hydrolase superfamily. SerB family.</text>
</comment>
<dbReference type="SUPFAM" id="SSF56784">
    <property type="entry name" value="HAD-like"/>
    <property type="match status" value="1"/>
</dbReference>
<comment type="pathway">
    <text evidence="2">Amino-acid biosynthesis; L-serine biosynthesis; L-serine from 3-phospho-D-glycerate: step 3/3.</text>
</comment>
<evidence type="ECO:0000256" key="11">
    <source>
        <dbReference type="ARBA" id="ARBA00048138"/>
    </source>
</evidence>
<evidence type="ECO:0000256" key="5">
    <source>
        <dbReference type="ARBA" id="ARBA00022605"/>
    </source>
</evidence>
<name>A0A4R7FVK9_9MICC</name>
<dbReference type="InterPro" id="IPR036412">
    <property type="entry name" value="HAD-like_sf"/>
</dbReference>
<keyword evidence="16" id="KW-1185">Reference proteome</keyword>
<comment type="catalytic activity">
    <reaction evidence="11">
        <text>O-phospho-L-serine + H2O = L-serine + phosphate</text>
        <dbReference type="Rhea" id="RHEA:21208"/>
        <dbReference type="ChEBI" id="CHEBI:15377"/>
        <dbReference type="ChEBI" id="CHEBI:33384"/>
        <dbReference type="ChEBI" id="CHEBI:43474"/>
        <dbReference type="ChEBI" id="CHEBI:57524"/>
        <dbReference type="EC" id="3.1.3.3"/>
    </reaction>
</comment>
<dbReference type="Gene3D" id="3.40.50.1000">
    <property type="entry name" value="HAD superfamily/HAD-like"/>
    <property type="match status" value="1"/>
</dbReference>
<evidence type="ECO:0000256" key="14">
    <source>
        <dbReference type="SAM" id="MobiDB-lite"/>
    </source>
</evidence>
<feature type="active site" description="Nucleophile" evidence="13">
    <location>
        <position position="127"/>
    </location>
</feature>
<dbReference type="NCBIfam" id="TIGR00338">
    <property type="entry name" value="serB"/>
    <property type="match status" value="1"/>
</dbReference>
<keyword evidence="5" id="KW-0028">Amino-acid biosynthesis</keyword>
<evidence type="ECO:0000256" key="9">
    <source>
        <dbReference type="ARBA" id="ARBA00023299"/>
    </source>
</evidence>
<dbReference type="Pfam" id="PF00702">
    <property type="entry name" value="Hydrolase"/>
    <property type="match status" value="1"/>
</dbReference>
<dbReference type="EC" id="3.1.3.3" evidence="4"/>
<dbReference type="InterPro" id="IPR023214">
    <property type="entry name" value="HAD_sf"/>
</dbReference>
<gene>
    <name evidence="15" type="ORF">EV640_1135</name>
</gene>
<evidence type="ECO:0000256" key="7">
    <source>
        <dbReference type="ARBA" id="ARBA00022801"/>
    </source>
</evidence>
<sequence>MTAHPHSDPPSPDLPTPDLPHGTVAMLAATALDGPLIRSLTHEFSRRGVVHSVELRQVPLAEGEEVSAVRWSVTLDDSDDSYGTQLAVSLLEDAAHQLPGPVTQTVLPAQRRAQLHAEDGRLMLLMDVDSTLIDQEVIELLARDAGREAEVAEVTERAMRGELDFAASLHQRVQTLAGLPRTVIDSTLAAITPTQGAPELLAELGRRGWPSYAVSGGFLQVLAPLAADLGLTGFHANDLAISPQGTLEGTVRGAVVDRAAKREYLEQWSASQGLLPRNVVAVGDGANDLDMLAAAGVGIAFCAKPALAEQADLVIDHRSFELISLALGMS</sequence>